<reference evidence="2" key="1">
    <citation type="submission" date="2024-04" db="EMBL/GenBank/DDBJ databases">
        <authorList>
            <person name="Shaw F."/>
            <person name="Minotto A."/>
        </authorList>
    </citation>
    <scope>NUCLEOTIDE SEQUENCE [LARGE SCALE GENOMIC DNA]</scope>
</reference>
<gene>
    <name evidence="1" type="ORF">GFSPODELE1_LOCUS8258</name>
</gene>
<evidence type="ECO:0000313" key="2">
    <source>
        <dbReference type="Proteomes" id="UP001497453"/>
    </source>
</evidence>
<proteinExistence type="predicted"/>
<dbReference type="EMBL" id="OZ037949">
    <property type="protein sequence ID" value="CAL1711267.1"/>
    <property type="molecule type" value="Genomic_DNA"/>
</dbReference>
<evidence type="ECO:0000313" key="1">
    <source>
        <dbReference type="EMBL" id="CAL1711267.1"/>
    </source>
</evidence>
<keyword evidence="2" id="KW-1185">Reference proteome</keyword>
<name>A0ABP1DWN1_9APHY</name>
<accession>A0ABP1DWN1</accession>
<protein>
    <submittedName>
        <fullName evidence="1">Uncharacterized protein</fullName>
    </submittedName>
</protein>
<dbReference type="Proteomes" id="UP001497453">
    <property type="component" value="Chromosome 6"/>
</dbReference>
<sequence length="249" mass="28262">MSTAIADSSHSPGVISDPSFDSLKDVYDRVKVRWESGEYPPDSCPPLDILIFSILHIIQGGILATLIEELILLLCSVEDTRQRTIAHAQELLHKYEAVFSKYERRDLYAIVTGTTLRRLFINALDRLAAMDILELLRSSISEGTKGRKEIADTIAGRLSLYFPDYLGIQDQPSMTHPHASAFWHYFHVDRSSSEKHEISTEARLTSELDAQPHDLPSQISLTEAIEQFVHGVRRDMEMVEHMWDRLNSG</sequence>
<organism evidence="1 2">
    <name type="scientific">Somion occarium</name>
    <dbReference type="NCBI Taxonomy" id="3059160"/>
    <lineage>
        <taxon>Eukaryota</taxon>
        <taxon>Fungi</taxon>
        <taxon>Dikarya</taxon>
        <taxon>Basidiomycota</taxon>
        <taxon>Agaricomycotina</taxon>
        <taxon>Agaricomycetes</taxon>
        <taxon>Polyporales</taxon>
        <taxon>Cerrenaceae</taxon>
        <taxon>Somion</taxon>
    </lineage>
</organism>